<keyword evidence="4" id="KW-0488">Methylation</keyword>
<dbReference type="SMART" id="SM00174">
    <property type="entry name" value="RHO"/>
    <property type="match status" value="1"/>
</dbReference>
<dbReference type="GO" id="GO:0007264">
    <property type="term" value="P:small GTPase-mediated signal transduction"/>
    <property type="evidence" value="ECO:0007669"/>
    <property type="project" value="InterPro"/>
</dbReference>
<dbReference type="GO" id="GO:0005886">
    <property type="term" value="C:plasma membrane"/>
    <property type="evidence" value="ECO:0007669"/>
    <property type="project" value="UniProtKB-SubCell"/>
</dbReference>
<dbReference type="InterPro" id="IPR005225">
    <property type="entry name" value="Small_GTP-bd"/>
</dbReference>
<evidence type="ECO:0000256" key="3">
    <source>
        <dbReference type="ARBA" id="ARBA00022475"/>
    </source>
</evidence>
<feature type="compositionally biased region" description="Basic residues" evidence="10">
    <location>
        <begin position="192"/>
        <end position="207"/>
    </location>
</feature>
<dbReference type="CDD" id="cd01870">
    <property type="entry name" value="RhoA_like"/>
    <property type="match status" value="1"/>
</dbReference>
<accession>A0A427XFJ8</accession>
<dbReference type="GO" id="GO:0003924">
    <property type="term" value="F:GTPase activity"/>
    <property type="evidence" value="ECO:0007669"/>
    <property type="project" value="InterPro"/>
</dbReference>
<dbReference type="InterPro" id="IPR001806">
    <property type="entry name" value="Small_GTPase"/>
</dbReference>
<keyword evidence="12" id="KW-1185">Reference proteome</keyword>
<dbReference type="EMBL" id="RSCE01000015">
    <property type="protein sequence ID" value="RSH77618.1"/>
    <property type="molecule type" value="Genomic_DNA"/>
</dbReference>
<dbReference type="OrthoDB" id="8830751at2759"/>
<dbReference type="InterPro" id="IPR003578">
    <property type="entry name" value="Small_GTPase_Rho"/>
</dbReference>
<dbReference type="SMART" id="SM00176">
    <property type="entry name" value="RAN"/>
    <property type="match status" value="1"/>
</dbReference>
<evidence type="ECO:0000256" key="1">
    <source>
        <dbReference type="ARBA" id="ARBA00004193"/>
    </source>
</evidence>
<sequence>MSGEIRRKLVIVGDGACGKTCLLIVFSKGMFPEVYVPTVFENYVADVEVDGKKVELALWDTAGQEDYDRLRPLSYPDSHVILICFAVDSPDSLDNVQEKWISEVLHFCQGLPIILVACKKDLRDDQKTIADLARMNQRPVSRAEGLAVAQKIGAAGYVECSAKSGEGVREVFQTATRYALSLTTTPLPLQSKKSRPSNGKKKPCVVL</sequence>
<evidence type="ECO:0000313" key="12">
    <source>
        <dbReference type="Proteomes" id="UP000279236"/>
    </source>
</evidence>
<evidence type="ECO:0000256" key="4">
    <source>
        <dbReference type="ARBA" id="ARBA00022481"/>
    </source>
</evidence>
<dbReference type="PANTHER" id="PTHR24072">
    <property type="entry name" value="RHO FAMILY GTPASE"/>
    <property type="match status" value="1"/>
</dbReference>
<proteinExistence type="inferred from homology"/>
<evidence type="ECO:0000256" key="5">
    <source>
        <dbReference type="ARBA" id="ARBA00022741"/>
    </source>
</evidence>
<dbReference type="SUPFAM" id="SSF52540">
    <property type="entry name" value="P-loop containing nucleoside triphosphate hydrolases"/>
    <property type="match status" value="1"/>
</dbReference>
<comment type="caution">
    <text evidence="11">The sequence shown here is derived from an EMBL/GenBank/DDBJ whole genome shotgun (WGS) entry which is preliminary data.</text>
</comment>
<dbReference type="Gene3D" id="3.40.50.300">
    <property type="entry name" value="P-loop containing nucleotide triphosphate hydrolases"/>
    <property type="match status" value="1"/>
</dbReference>
<dbReference type="Pfam" id="PF00071">
    <property type="entry name" value="Ras"/>
    <property type="match status" value="1"/>
</dbReference>
<comment type="subcellular location">
    <subcellularLocation>
        <location evidence="1">Cell membrane</location>
        <topology evidence="1">Lipid-anchor</topology>
    </subcellularLocation>
</comment>
<evidence type="ECO:0000256" key="6">
    <source>
        <dbReference type="ARBA" id="ARBA00023134"/>
    </source>
</evidence>
<dbReference type="PRINTS" id="PR00449">
    <property type="entry name" value="RASTRNSFRMNG"/>
</dbReference>
<dbReference type="AlphaFoldDB" id="A0A427XFJ8"/>
<comment type="similarity">
    <text evidence="2">Belongs to the small GTPase superfamily. Rho family.</text>
</comment>
<dbReference type="GeneID" id="39587721"/>
<name>A0A427XFJ8_9TREE</name>
<dbReference type="InterPro" id="IPR027417">
    <property type="entry name" value="P-loop_NTPase"/>
</dbReference>
<gene>
    <name evidence="11" type="primary">RHO1</name>
    <name evidence="11" type="ORF">EHS24_003178</name>
</gene>
<organism evidence="11 12">
    <name type="scientific">Apiotrichum porosum</name>
    <dbReference type="NCBI Taxonomy" id="105984"/>
    <lineage>
        <taxon>Eukaryota</taxon>
        <taxon>Fungi</taxon>
        <taxon>Dikarya</taxon>
        <taxon>Basidiomycota</taxon>
        <taxon>Agaricomycotina</taxon>
        <taxon>Tremellomycetes</taxon>
        <taxon>Trichosporonales</taxon>
        <taxon>Trichosporonaceae</taxon>
        <taxon>Apiotrichum</taxon>
    </lineage>
</organism>
<keyword evidence="3" id="KW-1003">Cell membrane</keyword>
<dbReference type="RefSeq" id="XP_028472765.1">
    <property type="nucleotide sequence ID" value="XM_028618877.1"/>
</dbReference>
<evidence type="ECO:0000256" key="9">
    <source>
        <dbReference type="ARBA" id="ARBA00023289"/>
    </source>
</evidence>
<dbReference type="SMART" id="SM00173">
    <property type="entry name" value="RAS"/>
    <property type="match status" value="1"/>
</dbReference>
<feature type="region of interest" description="Disordered" evidence="10">
    <location>
        <begin position="187"/>
        <end position="207"/>
    </location>
</feature>
<keyword evidence="6" id="KW-0342">GTP-binding</keyword>
<keyword evidence="5" id="KW-0547">Nucleotide-binding</keyword>
<evidence type="ECO:0000313" key="11">
    <source>
        <dbReference type="EMBL" id="RSH77618.1"/>
    </source>
</evidence>
<keyword evidence="9" id="KW-0636">Prenylation</keyword>
<evidence type="ECO:0000256" key="8">
    <source>
        <dbReference type="ARBA" id="ARBA00023288"/>
    </source>
</evidence>
<dbReference type="FunFam" id="3.40.50.300:FF:000329">
    <property type="entry name" value="GTP-binding protein rhoA"/>
    <property type="match status" value="1"/>
</dbReference>
<reference evidence="11 12" key="1">
    <citation type="submission" date="2018-11" db="EMBL/GenBank/DDBJ databases">
        <title>Genome sequence of Apiotrichum porosum DSM 27194.</title>
        <authorList>
            <person name="Aliyu H."/>
            <person name="Gorte O."/>
            <person name="Ochsenreither K."/>
        </authorList>
    </citation>
    <scope>NUCLEOTIDE SEQUENCE [LARGE SCALE GENOMIC DNA]</scope>
    <source>
        <strain evidence="11 12">DSM 27194</strain>
    </source>
</reference>
<evidence type="ECO:0000256" key="2">
    <source>
        <dbReference type="ARBA" id="ARBA00010142"/>
    </source>
</evidence>
<evidence type="ECO:0000256" key="7">
    <source>
        <dbReference type="ARBA" id="ARBA00023136"/>
    </source>
</evidence>
<dbReference type="PROSITE" id="PS51421">
    <property type="entry name" value="RAS"/>
    <property type="match status" value="1"/>
</dbReference>
<evidence type="ECO:0000256" key="10">
    <source>
        <dbReference type="SAM" id="MobiDB-lite"/>
    </source>
</evidence>
<keyword evidence="8" id="KW-0449">Lipoprotein</keyword>
<keyword evidence="7" id="KW-0472">Membrane</keyword>
<dbReference type="GO" id="GO:0005525">
    <property type="term" value="F:GTP binding"/>
    <property type="evidence" value="ECO:0007669"/>
    <property type="project" value="UniProtKB-KW"/>
</dbReference>
<dbReference type="Proteomes" id="UP000279236">
    <property type="component" value="Unassembled WGS sequence"/>
</dbReference>
<dbReference type="PROSITE" id="PS51419">
    <property type="entry name" value="RAB"/>
    <property type="match status" value="1"/>
</dbReference>
<protein>
    <submittedName>
        <fullName evidence="11">GTP-binding protein Rho1</fullName>
    </submittedName>
</protein>
<dbReference type="SMART" id="SM00175">
    <property type="entry name" value="RAB"/>
    <property type="match status" value="1"/>
</dbReference>
<dbReference type="STRING" id="105984.A0A427XFJ8"/>
<dbReference type="NCBIfam" id="TIGR00231">
    <property type="entry name" value="small_GTP"/>
    <property type="match status" value="1"/>
</dbReference>
<dbReference type="PROSITE" id="PS51420">
    <property type="entry name" value="RHO"/>
    <property type="match status" value="1"/>
</dbReference>